<gene>
    <name evidence="2" type="ORF">QO011_007163</name>
</gene>
<evidence type="ECO:0008006" key="4">
    <source>
        <dbReference type="Google" id="ProtNLM"/>
    </source>
</evidence>
<evidence type="ECO:0000313" key="3">
    <source>
        <dbReference type="Proteomes" id="UP001242480"/>
    </source>
</evidence>
<keyword evidence="1" id="KW-0472">Membrane</keyword>
<dbReference type="Proteomes" id="UP001242480">
    <property type="component" value="Unassembled WGS sequence"/>
</dbReference>
<keyword evidence="1" id="KW-0812">Transmembrane</keyword>
<accession>A0ABU0JIP8</accession>
<evidence type="ECO:0000313" key="2">
    <source>
        <dbReference type="EMBL" id="MDQ0474124.1"/>
    </source>
</evidence>
<keyword evidence="3" id="KW-1185">Reference proteome</keyword>
<organism evidence="2 3">
    <name type="scientific">Labrys wisconsinensis</name>
    <dbReference type="NCBI Taxonomy" id="425677"/>
    <lineage>
        <taxon>Bacteria</taxon>
        <taxon>Pseudomonadati</taxon>
        <taxon>Pseudomonadota</taxon>
        <taxon>Alphaproteobacteria</taxon>
        <taxon>Hyphomicrobiales</taxon>
        <taxon>Xanthobacteraceae</taxon>
        <taxon>Labrys</taxon>
    </lineage>
</organism>
<proteinExistence type="predicted"/>
<sequence length="49" mass="5461">MDFIERWFGVSPDGGDGSTELLYIVVIAAVLALIVFRRSIAKRLRKPPS</sequence>
<reference evidence="2 3" key="1">
    <citation type="submission" date="2023-07" db="EMBL/GenBank/DDBJ databases">
        <title>Genomic Encyclopedia of Type Strains, Phase IV (KMG-IV): sequencing the most valuable type-strain genomes for metagenomic binning, comparative biology and taxonomic classification.</title>
        <authorList>
            <person name="Goeker M."/>
        </authorList>
    </citation>
    <scope>NUCLEOTIDE SEQUENCE [LARGE SCALE GENOMIC DNA]</scope>
    <source>
        <strain evidence="2 3">DSM 19619</strain>
    </source>
</reference>
<name>A0ABU0JIP8_9HYPH</name>
<feature type="transmembrane region" description="Helical" evidence="1">
    <location>
        <begin position="20"/>
        <end position="36"/>
    </location>
</feature>
<evidence type="ECO:0000256" key="1">
    <source>
        <dbReference type="SAM" id="Phobius"/>
    </source>
</evidence>
<dbReference type="EMBL" id="JAUSVX010000020">
    <property type="protein sequence ID" value="MDQ0474124.1"/>
    <property type="molecule type" value="Genomic_DNA"/>
</dbReference>
<dbReference type="RefSeq" id="WP_307283219.1">
    <property type="nucleotide sequence ID" value="NZ_JAUSVX010000020.1"/>
</dbReference>
<protein>
    <recommendedName>
        <fullName evidence="4">LPXTG cell wall anchor domain-containing protein</fullName>
    </recommendedName>
</protein>
<keyword evidence="1" id="KW-1133">Transmembrane helix</keyword>
<comment type="caution">
    <text evidence="2">The sequence shown here is derived from an EMBL/GenBank/DDBJ whole genome shotgun (WGS) entry which is preliminary data.</text>
</comment>